<proteinExistence type="predicted"/>
<evidence type="ECO:0000313" key="1">
    <source>
        <dbReference type="EMBL" id="KDR15560.1"/>
    </source>
</evidence>
<name>A0A067R7T0_ZOONE</name>
<accession>A0A067R7T0</accession>
<sequence length="103" mass="11066">MDEGATDIAVVSKVTCSSRFCEGQKHLTGLSISVSRGSSTRVDNLHGQASLLCNNGTGRLIVGTQCGVTMTSDRISVRISNVMQRELQREQLPSLVSGDRRVT</sequence>
<dbReference type="InParanoid" id="A0A067R7T0"/>
<dbReference type="AlphaFoldDB" id="A0A067R7T0"/>
<dbReference type="Proteomes" id="UP000027135">
    <property type="component" value="Unassembled WGS sequence"/>
</dbReference>
<protein>
    <submittedName>
        <fullName evidence="1">Uncharacterized protein</fullName>
    </submittedName>
</protein>
<gene>
    <name evidence="1" type="ORF">L798_10504</name>
</gene>
<evidence type="ECO:0000313" key="2">
    <source>
        <dbReference type="Proteomes" id="UP000027135"/>
    </source>
</evidence>
<dbReference type="EMBL" id="KK852820">
    <property type="protein sequence ID" value="KDR15560.1"/>
    <property type="molecule type" value="Genomic_DNA"/>
</dbReference>
<keyword evidence="2" id="KW-1185">Reference proteome</keyword>
<reference evidence="1 2" key="1">
    <citation type="journal article" date="2014" name="Nat. Commun.">
        <title>Molecular traces of alternative social organization in a termite genome.</title>
        <authorList>
            <person name="Terrapon N."/>
            <person name="Li C."/>
            <person name="Robertson H.M."/>
            <person name="Ji L."/>
            <person name="Meng X."/>
            <person name="Booth W."/>
            <person name="Chen Z."/>
            <person name="Childers C.P."/>
            <person name="Glastad K.M."/>
            <person name="Gokhale K."/>
            <person name="Gowin J."/>
            <person name="Gronenberg W."/>
            <person name="Hermansen R.A."/>
            <person name="Hu H."/>
            <person name="Hunt B.G."/>
            <person name="Huylmans A.K."/>
            <person name="Khalil S.M."/>
            <person name="Mitchell R.D."/>
            <person name="Munoz-Torres M.C."/>
            <person name="Mustard J.A."/>
            <person name="Pan H."/>
            <person name="Reese J.T."/>
            <person name="Scharf M.E."/>
            <person name="Sun F."/>
            <person name="Vogel H."/>
            <person name="Xiao J."/>
            <person name="Yang W."/>
            <person name="Yang Z."/>
            <person name="Yang Z."/>
            <person name="Zhou J."/>
            <person name="Zhu J."/>
            <person name="Brent C.S."/>
            <person name="Elsik C.G."/>
            <person name="Goodisman M.A."/>
            <person name="Liberles D.A."/>
            <person name="Roe R.M."/>
            <person name="Vargo E.L."/>
            <person name="Vilcinskas A."/>
            <person name="Wang J."/>
            <person name="Bornberg-Bauer E."/>
            <person name="Korb J."/>
            <person name="Zhang G."/>
            <person name="Liebig J."/>
        </authorList>
    </citation>
    <scope>NUCLEOTIDE SEQUENCE [LARGE SCALE GENOMIC DNA]</scope>
    <source>
        <tissue evidence="1">Whole organism</tissue>
    </source>
</reference>
<organism evidence="1 2">
    <name type="scientific">Zootermopsis nevadensis</name>
    <name type="common">Dampwood termite</name>
    <dbReference type="NCBI Taxonomy" id="136037"/>
    <lineage>
        <taxon>Eukaryota</taxon>
        <taxon>Metazoa</taxon>
        <taxon>Ecdysozoa</taxon>
        <taxon>Arthropoda</taxon>
        <taxon>Hexapoda</taxon>
        <taxon>Insecta</taxon>
        <taxon>Pterygota</taxon>
        <taxon>Neoptera</taxon>
        <taxon>Polyneoptera</taxon>
        <taxon>Dictyoptera</taxon>
        <taxon>Blattodea</taxon>
        <taxon>Blattoidea</taxon>
        <taxon>Termitoidae</taxon>
        <taxon>Termopsidae</taxon>
        <taxon>Zootermopsis</taxon>
    </lineage>
</organism>